<dbReference type="InterPro" id="IPR056507">
    <property type="entry name" value="wHTH-HSP90_Na-assoc"/>
</dbReference>
<dbReference type="InterPro" id="IPR011600">
    <property type="entry name" value="Pept_C14_caspase"/>
</dbReference>
<feature type="domain" description="Peptidase C14 caspase" evidence="2">
    <location>
        <begin position="6"/>
        <end position="232"/>
    </location>
</feature>
<feature type="domain" description="iHD-CE" evidence="3">
    <location>
        <begin position="259"/>
        <end position="608"/>
    </location>
</feature>
<dbReference type="Gene3D" id="3.40.50.1460">
    <property type="match status" value="1"/>
</dbReference>
<dbReference type="InterPro" id="IPR029030">
    <property type="entry name" value="Caspase-like_dom_sf"/>
</dbReference>
<organism evidence="5 6">
    <name type="scientific">Streptomyces lichenis</name>
    <dbReference type="NCBI Taxonomy" id="2306967"/>
    <lineage>
        <taxon>Bacteria</taxon>
        <taxon>Bacillati</taxon>
        <taxon>Actinomycetota</taxon>
        <taxon>Actinomycetes</taxon>
        <taxon>Kitasatosporales</taxon>
        <taxon>Streptomycetaceae</taxon>
        <taxon>Streptomyces</taxon>
    </lineage>
</organism>
<reference evidence="5 6" key="1">
    <citation type="submission" date="2022-04" db="EMBL/GenBank/DDBJ databases">
        <title>Streptomyces sp. nov. LCR6-01 isolated from Lichen of Dirinaria sp.</title>
        <authorList>
            <person name="Kanchanasin P."/>
            <person name="Tanasupawat S."/>
            <person name="Phongsopitanun W."/>
        </authorList>
    </citation>
    <scope>NUCLEOTIDE SEQUENCE [LARGE SCALE GENOMIC DNA]</scope>
    <source>
        <strain evidence="5 6">LCR6-01</strain>
    </source>
</reference>
<dbReference type="Pfam" id="PF00656">
    <property type="entry name" value="Peptidase_C14"/>
    <property type="match status" value="1"/>
</dbReference>
<dbReference type="SUPFAM" id="SSF52129">
    <property type="entry name" value="Caspase-like"/>
    <property type="match status" value="1"/>
</dbReference>
<feature type="compositionally biased region" description="Low complexity" evidence="1">
    <location>
        <begin position="1033"/>
        <end position="1048"/>
    </location>
</feature>
<keyword evidence="6" id="KW-1185">Reference proteome</keyword>
<name>A0ABT0IJ44_9ACTN</name>
<dbReference type="Pfam" id="PF24410">
    <property type="entry name" value="wHTH-HSP90_Na-assoc"/>
    <property type="match status" value="1"/>
</dbReference>
<proteinExistence type="predicted"/>
<accession>A0ABT0IJ44</accession>
<feature type="region of interest" description="Disordered" evidence="1">
    <location>
        <begin position="1033"/>
        <end position="1052"/>
    </location>
</feature>
<evidence type="ECO:0000259" key="3">
    <source>
        <dbReference type="Pfam" id="PF24401"/>
    </source>
</evidence>
<dbReference type="Pfam" id="PF24401">
    <property type="entry name" value="iHD-CE"/>
    <property type="match status" value="1"/>
</dbReference>
<dbReference type="InterPro" id="IPR036890">
    <property type="entry name" value="HATPase_C_sf"/>
</dbReference>
<protein>
    <submittedName>
        <fullName evidence="5">Caspase family protein</fullName>
    </submittedName>
</protein>
<comment type="caution">
    <text evidence="5">The sequence shown here is derived from an EMBL/GenBank/DDBJ whole genome shotgun (WGS) entry which is preliminary data.</text>
</comment>
<dbReference type="PRINTS" id="PR00775">
    <property type="entry name" value="HEATSHOCK90"/>
</dbReference>
<dbReference type="RefSeq" id="WP_248637107.1">
    <property type="nucleotide sequence ID" value="NZ_JALPTH010000038.1"/>
</dbReference>
<feature type="region of interest" description="Disordered" evidence="1">
    <location>
        <begin position="1535"/>
        <end position="1555"/>
    </location>
</feature>
<feature type="domain" description="wHTH-Hsp90 Na associated" evidence="4">
    <location>
        <begin position="1609"/>
        <end position="1658"/>
    </location>
</feature>
<dbReference type="InterPro" id="IPR020575">
    <property type="entry name" value="Hsp90_N"/>
</dbReference>
<dbReference type="EMBL" id="JALPTH010000038">
    <property type="protein sequence ID" value="MCK8681285.1"/>
    <property type="molecule type" value="Genomic_DNA"/>
</dbReference>
<evidence type="ECO:0000313" key="5">
    <source>
        <dbReference type="EMBL" id="MCK8681285.1"/>
    </source>
</evidence>
<dbReference type="Proteomes" id="UP001522868">
    <property type="component" value="Unassembled WGS sequence"/>
</dbReference>
<sequence>MAGDVRRALLIGVGHAPAADGVLEPLDEPVTADLHSFGASLRSSGYEVEILRDPARNEITQRLYELSEAMPPDGTLLLHFTGHGVRIGTADYLLPADARAPQGEGGDWGLPYIRDSLLPADISPYLAACQARTVIWLIDACLDGVGVGPGADPEHGFGSRVDHGRSSGQYAVLTGCGPGERSGYGPAGSHFTSALAYAFGDMTPARTLDEVYEAVRVRTGALARRAGNRQTPAARYGRDLEPETRATVVCEGRRLLESWQEAVAASPVWDRVRPEHADAADRLRERIGPVVEAAARTVHLAQQRMPDPWADDDFPVRLLRDRLPLLLPKEALLTAVEAAALVVSPFLHEAAWARRLSEAVDIDPDETGPLGGDEWRRLYEQVLQHHREVAERMSERHGRTVEERDGVRLWLVHRWIAERFEIDDVPVTPSEAVGPATALLGGATGTSGRAAELAGDLAALAAALTLGAPPAGDQEPETPVRYPLDGCGHQVLRLRPLAELLRLAAVLALDVRTLPEVVAEHLAVTDRVLPQDVINLVREAAWDIEDGALHLDAVCPHMALHAALLTVAEEADERAARLGAYAVGLPAAEAGLLAGVPARVTARRLRPAGSGEGKAYQLPLLRFQLAQTEVRRLLMGEQLYGGRPELALRELYQNALDACRYRGMRWRYLRGCGGHPSEWTGAIAFTQGEDERGRYVECVDNGVGMDVELLKSTFTRAGRRFEDSRSFRHEQAAWLRHDRELRLYPNSRFGIGVFSYFMLADEMTVVTRPVAPDGSVARQALRVDIASSGSLFRIREVRGVDVGLPEGGTRVRLYLREEVTVSCVAVLREHVLVSEYALTARDGVGGTHEWVAAGLQAPEGVDADADWSVEAVPGVLWWVDGEGAILCDGIRTDRKPFGYVLNLTGAYAGRLTVDRQTLQSYDEGWVEERWQEGASALEAWPGLRLDWLWELEEKELAAAVRIWPELYGKGLRVGWRGEHVVPNWPAEPAEEQWELDVVGCFWLDGRLEERRQSLPTTEDRLRWIRPWRRAALGRPRSRRTPGGSSQTSLAGYPVPTPAWSSTLLETTDDWRSVVQAAFHQDRTVGATLRTARALRVQHPRLAPPGLRAGGDLEWRPDARDAEIMAILSGRRFGSRQLHGRRYSPDDLRGIAFVSHSTGMPLGPLLDTATRYQPFLSAPVPVPPAHHRDHVCDADEVDALFAFRNGPPVEQLWDLLRTAQRLDTEPEILRRRLAAFDWLGWTAPSATSVERWAQLPDDLLSVLAPSSVWCSGGRPSGLRWRVTVDLALLRGMDPCSTEEEVMHWAELLNLEYTRVFEVEAGRRIGNDRQVLMVLSGLAKQQQRLDRHIGLPALVATQQSSQMDWIQLADAVELLRSAGFDLPATAAPLLRGYSSMSMAANRIFSDGPPNGSLEPVPGLPTTARLFGAAISLRLPLDEVWATALATAEALGVDVPSLPPLLADLRPEDAQGSALLAQWMQPVWRQKAVWAPLTAARLTRYARSQNVTPRHALDRLTPLRELGALVPDLTEVQLAALPATEPDERDETAVSPEYRVSDPGSPLVPLDLVSVAARLGEPVSTTWRRIEPYLPFEAAPPALPAPEAPAATDVLPLWQDLIVLSRHADGMLPALEGKVTDAELAFAAVAVGEGEAWVRGRLELYAALFGLRLPEEGTGT</sequence>
<evidence type="ECO:0000259" key="4">
    <source>
        <dbReference type="Pfam" id="PF24410"/>
    </source>
</evidence>
<evidence type="ECO:0000256" key="1">
    <source>
        <dbReference type="SAM" id="MobiDB-lite"/>
    </source>
</evidence>
<dbReference type="SUPFAM" id="SSF55874">
    <property type="entry name" value="ATPase domain of HSP90 chaperone/DNA topoisomerase II/histidine kinase"/>
    <property type="match status" value="1"/>
</dbReference>
<dbReference type="InterPro" id="IPR056506">
    <property type="entry name" value="iHD-CE"/>
</dbReference>
<dbReference type="Gene3D" id="3.30.565.10">
    <property type="entry name" value="Histidine kinase-like ATPase, C-terminal domain"/>
    <property type="match status" value="1"/>
</dbReference>
<evidence type="ECO:0000259" key="2">
    <source>
        <dbReference type="Pfam" id="PF00656"/>
    </source>
</evidence>
<gene>
    <name evidence="5" type="ORF">M1O15_28595</name>
</gene>
<evidence type="ECO:0000313" key="6">
    <source>
        <dbReference type="Proteomes" id="UP001522868"/>
    </source>
</evidence>